<reference evidence="2" key="1">
    <citation type="journal article" date="2021" name="Genome Biol. Evol.">
        <title>A High-Quality Reference Genome for a Parasitic Bivalve with Doubly Uniparental Inheritance (Bivalvia: Unionida).</title>
        <authorList>
            <person name="Smith C.H."/>
        </authorList>
    </citation>
    <scope>NUCLEOTIDE SEQUENCE</scope>
    <source>
        <strain evidence="2">CHS0354</strain>
    </source>
</reference>
<reference evidence="2" key="2">
    <citation type="journal article" date="2021" name="Genome Biol. Evol.">
        <title>Developing a high-quality reference genome for a parasitic bivalve with doubly uniparental inheritance (Bivalvia: Unionida).</title>
        <authorList>
            <person name="Smith C.H."/>
        </authorList>
    </citation>
    <scope>NUCLEOTIDE SEQUENCE</scope>
    <source>
        <strain evidence="2">CHS0354</strain>
        <tissue evidence="2">Mantle</tissue>
    </source>
</reference>
<feature type="region of interest" description="Disordered" evidence="1">
    <location>
        <begin position="163"/>
        <end position="210"/>
    </location>
</feature>
<keyword evidence="3" id="KW-1185">Reference proteome</keyword>
<name>A0AAE0TIE4_9BIVA</name>
<reference evidence="2" key="3">
    <citation type="submission" date="2023-05" db="EMBL/GenBank/DDBJ databases">
        <authorList>
            <person name="Smith C.H."/>
        </authorList>
    </citation>
    <scope>NUCLEOTIDE SEQUENCE</scope>
    <source>
        <strain evidence="2">CHS0354</strain>
        <tissue evidence="2">Mantle</tissue>
    </source>
</reference>
<evidence type="ECO:0000313" key="2">
    <source>
        <dbReference type="EMBL" id="KAK3610940.1"/>
    </source>
</evidence>
<organism evidence="2 3">
    <name type="scientific">Potamilus streckersoni</name>
    <dbReference type="NCBI Taxonomy" id="2493646"/>
    <lineage>
        <taxon>Eukaryota</taxon>
        <taxon>Metazoa</taxon>
        <taxon>Spiralia</taxon>
        <taxon>Lophotrochozoa</taxon>
        <taxon>Mollusca</taxon>
        <taxon>Bivalvia</taxon>
        <taxon>Autobranchia</taxon>
        <taxon>Heteroconchia</taxon>
        <taxon>Palaeoheterodonta</taxon>
        <taxon>Unionida</taxon>
        <taxon>Unionoidea</taxon>
        <taxon>Unionidae</taxon>
        <taxon>Ambleminae</taxon>
        <taxon>Lampsilini</taxon>
        <taxon>Potamilus</taxon>
    </lineage>
</organism>
<feature type="compositionally biased region" description="Basic and acidic residues" evidence="1">
    <location>
        <begin position="163"/>
        <end position="180"/>
    </location>
</feature>
<dbReference type="EMBL" id="JAEAOA010001922">
    <property type="protein sequence ID" value="KAK3610940.1"/>
    <property type="molecule type" value="Genomic_DNA"/>
</dbReference>
<comment type="caution">
    <text evidence="2">The sequence shown here is derived from an EMBL/GenBank/DDBJ whole genome shotgun (WGS) entry which is preliminary data.</text>
</comment>
<evidence type="ECO:0000313" key="3">
    <source>
        <dbReference type="Proteomes" id="UP001195483"/>
    </source>
</evidence>
<evidence type="ECO:0000256" key="1">
    <source>
        <dbReference type="SAM" id="MobiDB-lite"/>
    </source>
</evidence>
<proteinExistence type="predicted"/>
<sequence>MQVNPPYDDVNGEVPNTGKHASIQIQHMEKESITYATTTKVPGSSEITRDKYNGITTNEEQSRTDVYSKVQKIPKTGRNLIAMNQLAVGDEEYDKINFDKSYQAQKAADVYNKTIFCRKEQEEVLENVYNTTEFYHKHHDMDAGNVYDKSNFDGDHTVYDKANFDGEQQNKHSENAHAGEKSASPGQHSTYNYAKAYFHQSPNDERSGDA</sequence>
<accession>A0AAE0TIE4</accession>
<gene>
    <name evidence="2" type="ORF">CHS0354_032662</name>
</gene>
<dbReference type="AlphaFoldDB" id="A0AAE0TIE4"/>
<protein>
    <submittedName>
        <fullName evidence="2">Uncharacterized protein</fullName>
    </submittedName>
</protein>
<dbReference type="Proteomes" id="UP001195483">
    <property type="component" value="Unassembled WGS sequence"/>
</dbReference>